<feature type="transmembrane region" description="Helical" evidence="1">
    <location>
        <begin position="316"/>
        <end position="334"/>
    </location>
</feature>
<feature type="chain" id="PRO_5045826112" description="SH3 domain-containing protein" evidence="2">
    <location>
        <begin position="17"/>
        <end position="422"/>
    </location>
</feature>
<feature type="signal peptide" evidence="2">
    <location>
        <begin position="1"/>
        <end position="16"/>
    </location>
</feature>
<evidence type="ECO:0008006" key="5">
    <source>
        <dbReference type="Google" id="ProtNLM"/>
    </source>
</evidence>
<evidence type="ECO:0000256" key="1">
    <source>
        <dbReference type="SAM" id="Phobius"/>
    </source>
</evidence>
<keyword evidence="1" id="KW-1133">Transmembrane helix</keyword>
<comment type="caution">
    <text evidence="3">The sequence shown here is derived from an EMBL/GenBank/DDBJ whole genome shotgun (WGS) entry which is preliminary data.</text>
</comment>
<keyword evidence="4" id="KW-1185">Reference proteome</keyword>
<proteinExistence type="predicted"/>
<keyword evidence="1" id="KW-0812">Transmembrane</keyword>
<organism evidence="3 4">
    <name type="scientific">Campylobacter suis</name>
    <dbReference type="NCBI Taxonomy" id="2790657"/>
    <lineage>
        <taxon>Bacteria</taxon>
        <taxon>Pseudomonadati</taxon>
        <taxon>Campylobacterota</taxon>
        <taxon>Epsilonproteobacteria</taxon>
        <taxon>Campylobacterales</taxon>
        <taxon>Campylobacteraceae</taxon>
        <taxon>Campylobacter</taxon>
    </lineage>
</organism>
<evidence type="ECO:0000313" key="3">
    <source>
        <dbReference type="EMBL" id="CAD7287102.1"/>
    </source>
</evidence>
<keyword evidence="1" id="KW-0472">Membrane</keyword>
<feature type="transmembrane region" description="Helical" evidence="1">
    <location>
        <begin position="341"/>
        <end position="358"/>
    </location>
</feature>
<sequence>MLKLLSALLLALSLHAEPSIFDEPREDKFVNKNSQDENKKRQNDAMLERNMQRKMGIGVSAEQLKNIAPTDEQYLNLPDSQVYETVKKREVTLKTVSIPKSVFVGEIFELKLSVNPQSELEYIFETKVDESNVKWLNPKNTEWVKQSDGSYVALFFLQGKNEDAKSTKIELNLKRNGEIYHSGTMNLFLPKFKDLRARSDFSGVVADSLVVKKFKTTKFDETSLIMIVEMDAKNVDLASFNLPDKTLLKQGIDNVAGDFANQSGYFFAVFKPNKNSLDFSYYNLKSSKFESFSLPVSVEDDDVSTQIGLNPKQSEFITYKNIVLYGFSALFLVLSVVRRKVSYFIATALFVAASIYSYNPFSKGTLKPNASVKILPTTKSTIFYTSTTSESIEILNERTDYYKILFTDGKIGWVKKDDIIKN</sequence>
<protein>
    <recommendedName>
        <fullName evidence="5">SH3 domain-containing protein</fullName>
    </recommendedName>
</protein>
<accession>A0ABM8Q2W6</accession>
<name>A0ABM8Q2W6_9BACT</name>
<evidence type="ECO:0000256" key="2">
    <source>
        <dbReference type="SAM" id="SignalP"/>
    </source>
</evidence>
<dbReference type="RefSeq" id="WP_230056503.1">
    <property type="nucleotide sequence ID" value="NZ_CAJHOE010000001.1"/>
</dbReference>
<dbReference type="EMBL" id="CAJHOE010000001">
    <property type="protein sequence ID" value="CAD7287102.1"/>
    <property type="molecule type" value="Genomic_DNA"/>
</dbReference>
<gene>
    <name evidence="3" type="ORF">LMG8286_00733</name>
</gene>
<reference evidence="3 4" key="1">
    <citation type="submission" date="2020-11" db="EMBL/GenBank/DDBJ databases">
        <authorList>
            <person name="Peeters C."/>
        </authorList>
    </citation>
    <scope>NUCLEOTIDE SEQUENCE [LARGE SCALE GENOMIC DNA]</scope>
    <source>
        <strain evidence="3 4">LMG 8286</strain>
    </source>
</reference>
<dbReference type="Gene3D" id="2.30.30.40">
    <property type="entry name" value="SH3 Domains"/>
    <property type="match status" value="1"/>
</dbReference>
<keyword evidence="2" id="KW-0732">Signal</keyword>
<evidence type="ECO:0000313" key="4">
    <source>
        <dbReference type="Proteomes" id="UP000789359"/>
    </source>
</evidence>
<dbReference type="Proteomes" id="UP000789359">
    <property type="component" value="Unassembled WGS sequence"/>
</dbReference>